<evidence type="ECO:0000313" key="12">
    <source>
        <dbReference type="EMBL" id="TWJ18653.1"/>
    </source>
</evidence>
<evidence type="ECO:0000259" key="11">
    <source>
        <dbReference type="PROSITE" id="PS51918"/>
    </source>
</evidence>
<comment type="similarity">
    <text evidence="2">Belongs to the organic radical-activating enzymes family.</text>
</comment>
<keyword evidence="12" id="KW-0456">Lyase</keyword>
<evidence type="ECO:0000256" key="7">
    <source>
        <dbReference type="ARBA" id="ARBA00023002"/>
    </source>
</evidence>
<dbReference type="PANTHER" id="PTHR30352">
    <property type="entry name" value="PYRUVATE FORMATE-LYASE-ACTIVATING ENZYME"/>
    <property type="match status" value="1"/>
</dbReference>
<reference evidence="12 13" key="1">
    <citation type="submission" date="2019-07" db="EMBL/GenBank/DDBJ databases">
        <title>Genomic Encyclopedia of Archaeal and Bacterial Type Strains, Phase II (KMG-II): from individual species to whole genera.</title>
        <authorList>
            <person name="Goeker M."/>
        </authorList>
    </citation>
    <scope>NUCLEOTIDE SEQUENCE [LARGE SCALE GENOMIC DNA]</scope>
    <source>
        <strain evidence="12 13">ATCC BAA-1139</strain>
    </source>
</reference>
<dbReference type="InterPro" id="IPR001989">
    <property type="entry name" value="Radical_activat_CS"/>
</dbReference>
<feature type="domain" description="4Fe-4S ferredoxin-type" evidence="10">
    <location>
        <begin position="46"/>
        <end position="75"/>
    </location>
</feature>
<dbReference type="GO" id="GO:0051539">
    <property type="term" value="F:4 iron, 4 sulfur cluster binding"/>
    <property type="evidence" value="ECO:0007669"/>
    <property type="project" value="UniProtKB-KW"/>
</dbReference>
<dbReference type="Proteomes" id="UP000319449">
    <property type="component" value="Unassembled WGS sequence"/>
</dbReference>
<protein>
    <submittedName>
        <fullName evidence="12">Pyruvate formate lyase activating enzyme</fullName>
    </submittedName>
</protein>
<feature type="domain" description="4Fe-4S ferredoxin-type" evidence="10">
    <location>
        <begin position="80"/>
        <end position="109"/>
    </location>
</feature>
<dbReference type="Pfam" id="PF04055">
    <property type="entry name" value="Radical_SAM"/>
    <property type="match status" value="1"/>
</dbReference>
<dbReference type="OrthoDB" id="9782387at2"/>
<dbReference type="SUPFAM" id="SSF54862">
    <property type="entry name" value="4Fe-4S ferredoxins"/>
    <property type="match status" value="1"/>
</dbReference>
<evidence type="ECO:0000256" key="8">
    <source>
        <dbReference type="ARBA" id="ARBA00023004"/>
    </source>
</evidence>
<keyword evidence="7" id="KW-0560">Oxidoreductase</keyword>
<keyword evidence="13" id="KW-1185">Reference proteome</keyword>
<dbReference type="Gene3D" id="3.20.20.70">
    <property type="entry name" value="Aldolase class I"/>
    <property type="match status" value="1"/>
</dbReference>
<dbReference type="PROSITE" id="PS01087">
    <property type="entry name" value="RADICAL_ACTIVATING"/>
    <property type="match status" value="1"/>
</dbReference>
<keyword evidence="9" id="KW-0411">Iron-sulfur</keyword>
<dbReference type="AlphaFoldDB" id="A0A562VL11"/>
<proteinExistence type="inferred from homology"/>
<keyword evidence="4" id="KW-0004">4Fe-4S</keyword>
<dbReference type="EMBL" id="VLLN01000015">
    <property type="protein sequence ID" value="TWJ18653.1"/>
    <property type="molecule type" value="Genomic_DNA"/>
</dbReference>
<keyword evidence="5" id="KW-0949">S-adenosyl-L-methionine</keyword>
<keyword evidence="12" id="KW-0670">Pyruvate</keyword>
<evidence type="ECO:0000256" key="6">
    <source>
        <dbReference type="ARBA" id="ARBA00022723"/>
    </source>
</evidence>
<dbReference type="PANTHER" id="PTHR30352:SF4">
    <property type="entry name" value="PYRUVATE FORMATE-LYASE 2-ACTIVATING ENZYME"/>
    <property type="match status" value="1"/>
</dbReference>
<comment type="cofactor">
    <cofactor evidence="1">
        <name>[4Fe-4S] cluster</name>
        <dbReference type="ChEBI" id="CHEBI:49883"/>
    </cofactor>
</comment>
<evidence type="ECO:0000313" key="13">
    <source>
        <dbReference type="Proteomes" id="UP000319449"/>
    </source>
</evidence>
<dbReference type="InterPro" id="IPR034457">
    <property type="entry name" value="Organic_radical-activating"/>
</dbReference>
<comment type="subunit">
    <text evidence="3">Monomer.</text>
</comment>
<dbReference type="InterPro" id="IPR058240">
    <property type="entry name" value="rSAM_sf"/>
</dbReference>
<keyword evidence="8" id="KW-0408">Iron</keyword>
<dbReference type="GO" id="GO:0046872">
    <property type="term" value="F:metal ion binding"/>
    <property type="evidence" value="ECO:0007669"/>
    <property type="project" value="UniProtKB-KW"/>
</dbReference>
<evidence type="ECO:0000256" key="9">
    <source>
        <dbReference type="ARBA" id="ARBA00023014"/>
    </source>
</evidence>
<organism evidence="12 13">
    <name type="scientific">Geobacter argillaceus</name>
    <dbReference type="NCBI Taxonomy" id="345631"/>
    <lineage>
        <taxon>Bacteria</taxon>
        <taxon>Pseudomonadati</taxon>
        <taxon>Thermodesulfobacteriota</taxon>
        <taxon>Desulfuromonadia</taxon>
        <taxon>Geobacterales</taxon>
        <taxon>Geobacteraceae</taxon>
        <taxon>Geobacter</taxon>
    </lineage>
</organism>
<dbReference type="CDD" id="cd01335">
    <property type="entry name" value="Radical_SAM"/>
    <property type="match status" value="1"/>
</dbReference>
<dbReference type="SFLD" id="SFLDS00029">
    <property type="entry name" value="Radical_SAM"/>
    <property type="match status" value="1"/>
</dbReference>
<dbReference type="GO" id="GO:0016829">
    <property type="term" value="F:lyase activity"/>
    <property type="evidence" value="ECO:0007669"/>
    <property type="project" value="UniProtKB-KW"/>
</dbReference>
<dbReference type="InterPro" id="IPR013785">
    <property type="entry name" value="Aldolase_TIM"/>
</dbReference>
<keyword evidence="6" id="KW-0479">Metal-binding</keyword>
<dbReference type="InterPro" id="IPR012839">
    <property type="entry name" value="Organic_radical_activase"/>
</dbReference>
<dbReference type="NCBIfam" id="TIGR02494">
    <property type="entry name" value="PFLE_PFLC"/>
    <property type="match status" value="1"/>
</dbReference>
<dbReference type="SFLD" id="SFLDG01118">
    <property type="entry name" value="activating_enzymes__group_2"/>
    <property type="match status" value="1"/>
</dbReference>
<accession>A0A562VL11</accession>
<dbReference type="SUPFAM" id="SSF102114">
    <property type="entry name" value="Radical SAM enzymes"/>
    <property type="match status" value="1"/>
</dbReference>
<evidence type="ECO:0000256" key="5">
    <source>
        <dbReference type="ARBA" id="ARBA00022691"/>
    </source>
</evidence>
<dbReference type="PIRSF" id="PIRSF000371">
    <property type="entry name" value="PFL_act_enz"/>
    <property type="match status" value="1"/>
</dbReference>
<dbReference type="GO" id="GO:0016491">
    <property type="term" value="F:oxidoreductase activity"/>
    <property type="evidence" value="ECO:0007669"/>
    <property type="project" value="UniProtKB-KW"/>
</dbReference>
<evidence type="ECO:0000256" key="2">
    <source>
        <dbReference type="ARBA" id="ARBA00009777"/>
    </source>
</evidence>
<dbReference type="Gene3D" id="3.30.70.20">
    <property type="match status" value="1"/>
</dbReference>
<evidence type="ECO:0000256" key="4">
    <source>
        <dbReference type="ARBA" id="ARBA00022485"/>
    </source>
</evidence>
<comment type="caution">
    <text evidence="12">The sequence shown here is derived from an EMBL/GenBank/DDBJ whole genome shotgun (WGS) entry which is preliminary data.</text>
</comment>
<name>A0A562VL11_9BACT</name>
<gene>
    <name evidence="12" type="ORF">JN12_02471</name>
</gene>
<dbReference type="InterPro" id="IPR017896">
    <property type="entry name" value="4Fe4S_Fe-S-bd"/>
</dbReference>
<dbReference type="PROSITE" id="PS51918">
    <property type="entry name" value="RADICAL_SAM"/>
    <property type="match status" value="1"/>
</dbReference>
<dbReference type="PROSITE" id="PS51379">
    <property type="entry name" value="4FE4S_FER_2"/>
    <property type="match status" value="2"/>
</dbReference>
<dbReference type="InterPro" id="IPR007197">
    <property type="entry name" value="rSAM"/>
</dbReference>
<sequence length="350" mass="38936">MITPLITEIQRFSLQDGPGIRTTIFVKGCPLHCPWCHNPENINMKREFYFHANKCTACGKCSHNCQSSNYRHSQTMNQSEPVSNDRSECTLCLECVSSCRFGAREAVGKSIDMSSIIEEAVSDRMFYANSGGGVTISGGEPLMYPAFTLELARILNTRENINVAIETCLSAKWDSIVPLLECVDLFIVDIKSLDPAKYTHVIGGSLRRVLANLERLIHSGAAVRIHLPIIPGFNDSLYDFESYAKYLGRFAGHLTGVDLLPYHSYATGKYAQLGRRYSYLGIPDLPSRQLIPLTNALRQRGIREVTIGGMVGTISQTDTLNIDEISKPVREILPHPASLLRRKGVIATRR</sequence>
<evidence type="ECO:0000259" key="10">
    <source>
        <dbReference type="PROSITE" id="PS51379"/>
    </source>
</evidence>
<evidence type="ECO:0000256" key="3">
    <source>
        <dbReference type="ARBA" id="ARBA00011245"/>
    </source>
</evidence>
<dbReference type="InterPro" id="IPR040074">
    <property type="entry name" value="BssD/PflA/YjjW"/>
</dbReference>
<evidence type="ECO:0000256" key="1">
    <source>
        <dbReference type="ARBA" id="ARBA00001966"/>
    </source>
</evidence>
<feature type="domain" description="Radical SAM core" evidence="11">
    <location>
        <begin position="15"/>
        <end position="303"/>
    </location>
</feature>
<dbReference type="SFLD" id="SFLDG01066">
    <property type="entry name" value="organic_radical-activating_enz"/>
    <property type="match status" value="1"/>
</dbReference>